<reference evidence="2" key="1">
    <citation type="submission" date="2016-04" db="EMBL/GenBank/DDBJ databases">
        <authorList>
            <person name="Nguyen H.D."/>
            <person name="Kesanakurti P."/>
            <person name="Cullis J."/>
            <person name="Levesque C.A."/>
            <person name="Hambleton S."/>
        </authorList>
    </citation>
    <scope>NUCLEOTIDE SEQUENCE</scope>
    <source>
        <strain evidence="2">DAOMC 238032</strain>
    </source>
</reference>
<dbReference type="EMBL" id="LWDD02001131">
    <property type="protein sequence ID" value="KAE8252323.1"/>
    <property type="molecule type" value="Genomic_DNA"/>
</dbReference>
<dbReference type="Proteomes" id="UP000077671">
    <property type="component" value="Unassembled WGS sequence"/>
</dbReference>
<evidence type="ECO:0000313" key="2">
    <source>
        <dbReference type="EMBL" id="KAE8252323.1"/>
    </source>
</evidence>
<keyword evidence="1" id="KW-0175">Coiled coil</keyword>
<reference evidence="2" key="2">
    <citation type="journal article" date="2019" name="IMA Fungus">
        <title>Genome sequencing and comparison of five Tilletia species to identify candidate genes for the detection of regulated species infecting wheat.</title>
        <authorList>
            <person name="Nguyen H.D.T."/>
            <person name="Sultana T."/>
            <person name="Kesanakurti P."/>
            <person name="Hambleton S."/>
        </authorList>
    </citation>
    <scope>NUCLEOTIDE SEQUENCE</scope>
    <source>
        <strain evidence="2">DAOMC 238032</strain>
    </source>
</reference>
<feature type="coiled-coil region" evidence="1">
    <location>
        <begin position="35"/>
        <end position="62"/>
    </location>
</feature>
<name>A0A8T8T129_9BASI</name>
<organism evidence="2 3">
    <name type="scientific">Tilletia caries</name>
    <name type="common">wheat bunt fungus</name>
    <dbReference type="NCBI Taxonomy" id="13290"/>
    <lineage>
        <taxon>Eukaryota</taxon>
        <taxon>Fungi</taxon>
        <taxon>Dikarya</taxon>
        <taxon>Basidiomycota</taxon>
        <taxon>Ustilaginomycotina</taxon>
        <taxon>Exobasidiomycetes</taxon>
        <taxon>Tilletiales</taxon>
        <taxon>Tilletiaceae</taxon>
        <taxon>Tilletia</taxon>
    </lineage>
</organism>
<protein>
    <submittedName>
        <fullName evidence="2">Uncharacterized protein</fullName>
    </submittedName>
</protein>
<gene>
    <name evidence="2" type="ORF">A4X03_0g6199</name>
</gene>
<evidence type="ECO:0000256" key="1">
    <source>
        <dbReference type="SAM" id="Coils"/>
    </source>
</evidence>
<proteinExistence type="predicted"/>
<evidence type="ECO:0000313" key="3">
    <source>
        <dbReference type="Proteomes" id="UP000077671"/>
    </source>
</evidence>
<dbReference type="AlphaFoldDB" id="A0A8T8T129"/>
<accession>A0A8T8T129</accession>
<comment type="caution">
    <text evidence="2">The sequence shown here is derived from an EMBL/GenBank/DDBJ whole genome shotgun (WGS) entry which is preliminary data.</text>
</comment>
<sequence length="83" mass="10060">MLQNLQDEYKAHMYQWMELDNAKAMLRERERQSFEDRERQHMEELVENARKAQAAKADASAALRYLRRCLIFFKPLDLTPHYT</sequence>